<dbReference type="PANTHER" id="PTHR32246:SF17">
    <property type="entry name" value="BON1-ASSOCIATED PROTEIN 2"/>
    <property type="match status" value="1"/>
</dbReference>
<dbReference type="GO" id="GO:0006952">
    <property type="term" value="P:defense response"/>
    <property type="evidence" value="ECO:0007669"/>
    <property type="project" value="InterPro"/>
</dbReference>
<feature type="domain" description="C2" evidence="1">
    <location>
        <begin position="1"/>
        <end position="110"/>
    </location>
</feature>
<dbReference type="AlphaFoldDB" id="A0A068UMM6"/>
<dbReference type="InterPro" id="IPR044750">
    <property type="entry name" value="C2_SRC2/BAP"/>
</dbReference>
<evidence type="ECO:0000259" key="1">
    <source>
        <dbReference type="PROSITE" id="PS50004"/>
    </source>
</evidence>
<dbReference type="InterPro" id="IPR000008">
    <property type="entry name" value="C2_dom"/>
</dbReference>
<dbReference type="OMA" id="RDYGACS"/>
<dbReference type="SUPFAM" id="SSF49562">
    <property type="entry name" value="C2 domain (Calcium/lipid-binding domain, CaLB)"/>
    <property type="match status" value="1"/>
</dbReference>
<gene>
    <name evidence="2" type="ORF">GSCOC_T00027992001</name>
</gene>
<dbReference type="CDD" id="cd04051">
    <property type="entry name" value="C2_SRC2_like"/>
    <property type="match status" value="1"/>
</dbReference>
<dbReference type="PhylomeDB" id="A0A068UMM6"/>
<dbReference type="FunCoup" id="A0A068UMM6">
    <property type="interactions" value="189"/>
</dbReference>
<dbReference type="OrthoDB" id="884464at2759"/>
<keyword evidence="3" id="KW-1185">Reference proteome</keyword>
<organism evidence="2 3">
    <name type="scientific">Coffea canephora</name>
    <name type="common">Robusta coffee</name>
    <dbReference type="NCBI Taxonomy" id="49390"/>
    <lineage>
        <taxon>Eukaryota</taxon>
        <taxon>Viridiplantae</taxon>
        <taxon>Streptophyta</taxon>
        <taxon>Embryophyta</taxon>
        <taxon>Tracheophyta</taxon>
        <taxon>Spermatophyta</taxon>
        <taxon>Magnoliopsida</taxon>
        <taxon>eudicotyledons</taxon>
        <taxon>Gunneridae</taxon>
        <taxon>Pentapetalae</taxon>
        <taxon>asterids</taxon>
        <taxon>lamiids</taxon>
        <taxon>Gentianales</taxon>
        <taxon>Rubiaceae</taxon>
        <taxon>Ixoroideae</taxon>
        <taxon>Gardenieae complex</taxon>
        <taxon>Bertiereae - Coffeeae clade</taxon>
        <taxon>Coffeeae</taxon>
        <taxon>Coffea</taxon>
    </lineage>
</organism>
<dbReference type="PANTHER" id="PTHR32246">
    <property type="entry name" value="INGRESSION PROTEIN FIC1"/>
    <property type="match status" value="1"/>
</dbReference>
<accession>A0A068UMM6</accession>
<reference evidence="3" key="1">
    <citation type="journal article" date="2014" name="Science">
        <title>The coffee genome provides insight into the convergent evolution of caffeine biosynthesis.</title>
        <authorList>
            <person name="Denoeud F."/>
            <person name="Carretero-Paulet L."/>
            <person name="Dereeper A."/>
            <person name="Droc G."/>
            <person name="Guyot R."/>
            <person name="Pietrella M."/>
            <person name="Zheng C."/>
            <person name="Alberti A."/>
            <person name="Anthony F."/>
            <person name="Aprea G."/>
            <person name="Aury J.M."/>
            <person name="Bento P."/>
            <person name="Bernard M."/>
            <person name="Bocs S."/>
            <person name="Campa C."/>
            <person name="Cenci A."/>
            <person name="Combes M.C."/>
            <person name="Crouzillat D."/>
            <person name="Da Silva C."/>
            <person name="Daddiego L."/>
            <person name="De Bellis F."/>
            <person name="Dussert S."/>
            <person name="Garsmeur O."/>
            <person name="Gayraud T."/>
            <person name="Guignon V."/>
            <person name="Jahn K."/>
            <person name="Jamilloux V."/>
            <person name="Joet T."/>
            <person name="Labadie K."/>
            <person name="Lan T."/>
            <person name="Leclercq J."/>
            <person name="Lepelley M."/>
            <person name="Leroy T."/>
            <person name="Li L.T."/>
            <person name="Librado P."/>
            <person name="Lopez L."/>
            <person name="Munoz A."/>
            <person name="Noel B."/>
            <person name="Pallavicini A."/>
            <person name="Perrotta G."/>
            <person name="Poncet V."/>
            <person name="Pot D."/>
            <person name="Priyono X."/>
            <person name="Rigoreau M."/>
            <person name="Rouard M."/>
            <person name="Rozas J."/>
            <person name="Tranchant-Dubreuil C."/>
            <person name="VanBuren R."/>
            <person name="Zhang Q."/>
            <person name="Andrade A.C."/>
            <person name="Argout X."/>
            <person name="Bertrand B."/>
            <person name="de Kochko A."/>
            <person name="Graziosi G."/>
            <person name="Henry R.J."/>
            <person name="Jayarama X."/>
            <person name="Ming R."/>
            <person name="Nagai C."/>
            <person name="Rounsley S."/>
            <person name="Sankoff D."/>
            <person name="Giuliano G."/>
            <person name="Albert V.A."/>
            <person name="Wincker P."/>
            <person name="Lashermes P."/>
        </authorList>
    </citation>
    <scope>NUCLEOTIDE SEQUENCE [LARGE SCALE GENOMIC DNA]</scope>
    <source>
        <strain evidence="3">cv. DH200-94</strain>
    </source>
</reference>
<dbReference type="STRING" id="49390.A0A068UMM6"/>
<dbReference type="Proteomes" id="UP000295252">
    <property type="component" value="Chromosome IV"/>
</dbReference>
<dbReference type="InParanoid" id="A0A068UMM6"/>
<dbReference type="InterPro" id="IPR035892">
    <property type="entry name" value="C2_domain_sf"/>
</dbReference>
<dbReference type="Pfam" id="PF00168">
    <property type="entry name" value="C2"/>
    <property type="match status" value="1"/>
</dbReference>
<dbReference type="SMART" id="SM00239">
    <property type="entry name" value="C2"/>
    <property type="match status" value="1"/>
</dbReference>
<evidence type="ECO:0000313" key="3">
    <source>
        <dbReference type="Proteomes" id="UP000295252"/>
    </source>
</evidence>
<dbReference type="EMBL" id="HG739119">
    <property type="protein sequence ID" value="CDP08873.1"/>
    <property type="molecule type" value="Genomic_DNA"/>
</dbReference>
<dbReference type="Gramene" id="CDP08873">
    <property type="protein sequence ID" value="CDP08873"/>
    <property type="gene ID" value="GSCOC_T00027992001"/>
</dbReference>
<name>A0A068UMM6_COFCA</name>
<evidence type="ECO:0000313" key="2">
    <source>
        <dbReference type="EMBL" id="CDP08873.1"/>
    </source>
</evidence>
<protein>
    <recommendedName>
        <fullName evidence="1">C2 domain-containing protein</fullName>
    </recommendedName>
</protein>
<proteinExistence type="predicted"/>
<dbReference type="PROSITE" id="PS50004">
    <property type="entry name" value="C2"/>
    <property type="match status" value="1"/>
</dbReference>
<dbReference type="Gene3D" id="2.60.40.150">
    <property type="entry name" value="C2 domain"/>
    <property type="match status" value="1"/>
</dbReference>
<sequence>MGGSNDLRVLEITVISGEDLRINRKQPVKNNAFVTIKTDSCKEQTTKMDKDGGGYPAWDEKFVMDMTMHARYFTAEVRCKTAAGSRIVGTAVIPASDFLGDYVPENYLHFLSYRLWDSHGERNGILNLSVRVKSSSSVRNAYGGGCSSHSAGCSRPWSGIAVGGQQVSNGEGVVTGIPVWS</sequence>